<feature type="transmembrane region" description="Helical" evidence="2">
    <location>
        <begin position="154"/>
        <end position="175"/>
    </location>
</feature>
<keyword evidence="4" id="KW-1185">Reference proteome</keyword>
<keyword evidence="2" id="KW-0812">Transmembrane</keyword>
<sequence length="541" mass="58928">MRSIELGSRVSTRSTETLEDPSSSSLLPDSARKLPRFDTALSTQRLCFIGLVFSYLLSLGLIIGGTLLLHVSTNQQLHDGFPGSDPILRTGNISNAVRETLAFIFNASVTVITECLGYIHATSLRWTLYHEGRLRRNSNIRLFTSSRNSTPNSWYMNAVWAILLVTAQSCASQVLAKYGYRTNSIGVNSLAVLLLGISIFLLSLLSTWSLHPTHRTQIISWSSDLLNAALALRHTTPHSPATYDLSASLPKRRQPSARTTSRSVTATVIFLWFVAIGCAGGSIIWYKHDQDYPDSINGDTAPIQLINHADSFGANLAVTAVNILFLAGVQIVYALALHSAEQLVNLSRDEAAWRRAGSEKGAVVGGSSLAGVAKSWEALLLLAMKPLSHWVFGLTVSIDIGHFVEYSLHPFVGLAAMAAVLALFGTFLAYKRPRGPQPALYGDLRGLGQLVDEWGEGADGRIYWGDKGDIGGQGGMRLAGTSPFPGSVIPIRFDGREYRGLVPDMELRERRGFSFSRSCSRIFERGFPWKGKGKGEGEGLT</sequence>
<dbReference type="OrthoDB" id="2688021at2759"/>
<dbReference type="RefSeq" id="XP_033568229.1">
    <property type="nucleotide sequence ID" value="XM_033727149.1"/>
</dbReference>
<reference evidence="3 5" key="1">
    <citation type="journal article" date="2020" name="Stud. Mycol.">
        <title>101 Dothideomycetes genomes: a test case for predicting lifestyles and emergence of pathogens.</title>
        <authorList>
            <person name="Haridas S."/>
            <person name="Albert R."/>
            <person name="Binder M."/>
            <person name="Bloem J."/>
            <person name="Labutti K."/>
            <person name="Salamov A."/>
            <person name="Andreopoulos B."/>
            <person name="Baker S."/>
            <person name="Barry K."/>
            <person name="Bills G."/>
            <person name="Bluhm B."/>
            <person name="Cannon C."/>
            <person name="Castanera R."/>
            <person name="Culley D."/>
            <person name="Daum C."/>
            <person name="Ezra D."/>
            <person name="Gonzalez J."/>
            <person name="Henrissat B."/>
            <person name="Kuo A."/>
            <person name="Liang C."/>
            <person name="Lipzen A."/>
            <person name="Lutzoni F."/>
            <person name="Magnuson J."/>
            <person name="Mondo S."/>
            <person name="Nolan M."/>
            <person name="Ohm R."/>
            <person name="Pangilinan J."/>
            <person name="Park H.-J."/>
            <person name="Ramirez L."/>
            <person name="Alfaro M."/>
            <person name="Sun H."/>
            <person name="Tritt A."/>
            <person name="Yoshinaga Y."/>
            <person name="Zwiers L.-H."/>
            <person name="Turgeon B."/>
            <person name="Goodwin S."/>
            <person name="Spatafora J."/>
            <person name="Crous P."/>
            <person name="Grigoriev I."/>
        </authorList>
    </citation>
    <scope>NUCLEOTIDE SEQUENCE</scope>
    <source>
        <strain evidence="3 5">CBS 304.34</strain>
    </source>
</reference>
<accession>A0A6A6XZ23</accession>
<feature type="region of interest" description="Disordered" evidence="1">
    <location>
        <begin position="1"/>
        <end position="27"/>
    </location>
</feature>
<evidence type="ECO:0000256" key="1">
    <source>
        <dbReference type="SAM" id="MobiDB-lite"/>
    </source>
</evidence>
<evidence type="ECO:0000256" key="2">
    <source>
        <dbReference type="SAM" id="Phobius"/>
    </source>
</evidence>
<reference evidence="5" key="2">
    <citation type="submission" date="2020-04" db="EMBL/GenBank/DDBJ databases">
        <authorList>
            <consortium name="NCBI Genome Project"/>
        </authorList>
    </citation>
    <scope>NUCLEOTIDE SEQUENCE</scope>
    <source>
        <strain evidence="5">CBS 304.34</strain>
    </source>
</reference>
<feature type="transmembrane region" description="Helical" evidence="2">
    <location>
        <begin position="187"/>
        <end position="208"/>
    </location>
</feature>
<gene>
    <name evidence="3 5" type="ORF">BDZ99DRAFT_555423</name>
</gene>
<keyword evidence="2" id="KW-1133">Transmembrane helix</keyword>
<dbReference type="EMBL" id="MU003733">
    <property type="protein sequence ID" value="KAF2801265.1"/>
    <property type="molecule type" value="Genomic_DNA"/>
</dbReference>
<keyword evidence="2" id="KW-0472">Membrane</keyword>
<feature type="transmembrane region" description="Helical" evidence="2">
    <location>
        <begin position="312"/>
        <end position="336"/>
    </location>
</feature>
<dbReference type="AlphaFoldDB" id="A0A6A6XZ23"/>
<proteinExistence type="predicted"/>
<evidence type="ECO:0000313" key="3">
    <source>
        <dbReference type="EMBL" id="KAF2801265.1"/>
    </source>
</evidence>
<feature type="transmembrane region" description="Helical" evidence="2">
    <location>
        <begin position="411"/>
        <end position="430"/>
    </location>
</feature>
<name>A0A6A6XZ23_9PEZI</name>
<organism evidence="3">
    <name type="scientific">Mytilinidion resinicola</name>
    <dbReference type="NCBI Taxonomy" id="574789"/>
    <lineage>
        <taxon>Eukaryota</taxon>
        <taxon>Fungi</taxon>
        <taxon>Dikarya</taxon>
        <taxon>Ascomycota</taxon>
        <taxon>Pezizomycotina</taxon>
        <taxon>Dothideomycetes</taxon>
        <taxon>Pleosporomycetidae</taxon>
        <taxon>Mytilinidiales</taxon>
        <taxon>Mytilinidiaceae</taxon>
        <taxon>Mytilinidion</taxon>
    </lineage>
</organism>
<protein>
    <submittedName>
        <fullName evidence="3 5">Uncharacterized protein</fullName>
    </submittedName>
</protein>
<evidence type="ECO:0000313" key="4">
    <source>
        <dbReference type="Proteomes" id="UP000504636"/>
    </source>
</evidence>
<dbReference type="Proteomes" id="UP000504636">
    <property type="component" value="Unplaced"/>
</dbReference>
<dbReference type="GeneID" id="54468042"/>
<reference evidence="5" key="3">
    <citation type="submission" date="2025-04" db="UniProtKB">
        <authorList>
            <consortium name="RefSeq"/>
        </authorList>
    </citation>
    <scope>IDENTIFICATION</scope>
    <source>
        <strain evidence="5">CBS 304.34</strain>
    </source>
</reference>
<feature type="transmembrane region" description="Helical" evidence="2">
    <location>
        <begin position="264"/>
        <end position="286"/>
    </location>
</feature>
<evidence type="ECO:0000313" key="5">
    <source>
        <dbReference type="RefSeq" id="XP_033568229.1"/>
    </source>
</evidence>
<feature type="transmembrane region" description="Helical" evidence="2">
    <location>
        <begin position="46"/>
        <end position="69"/>
    </location>
</feature>